<feature type="domain" description="Laminin G" evidence="3">
    <location>
        <begin position="1"/>
        <end position="195"/>
    </location>
</feature>
<dbReference type="SMART" id="SM00282">
    <property type="entry name" value="LamG"/>
    <property type="match status" value="3"/>
</dbReference>
<gene>
    <name evidence="4" type="ORF">PoB_006851800</name>
</gene>
<dbReference type="PANTHER" id="PTHR15036">
    <property type="entry name" value="PIKACHURIN-LIKE PROTEIN"/>
    <property type="match status" value="1"/>
</dbReference>
<feature type="compositionally biased region" description="Pro residues" evidence="2">
    <location>
        <begin position="174"/>
        <end position="184"/>
    </location>
</feature>
<dbReference type="SUPFAM" id="SSF49899">
    <property type="entry name" value="Concanavalin A-like lectins/glucanases"/>
    <property type="match status" value="3"/>
</dbReference>
<reference evidence="4 5" key="1">
    <citation type="journal article" date="2021" name="Elife">
        <title>Chloroplast acquisition without the gene transfer in kleptoplastic sea slugs, Plakobranchus ocellatus.</title>
        <authorList>
            <person name="Maeda T."/>
            <person name="Takahashi S."/>
            <person name="Yoshida T."/>
            <person name="Shimamura S."/>
            <person name="Takaki Y."/>
            <person name="Nagai Y."/>
            <person name="Toyoda A."/>
            <person name="Suzuki Y."/>
            <person name="Arimoto A."/>
            <person name="Ishii H."/>
            <person name="Satoh N."/>
            <person name="Nishiyama T."/>
            <person name="Hasebe M."/>
            <person name="Maruyama T."/>
            <person name="Minagawa J."/>
            <person name="Obokata J."/>
            <person name="Shigenobu S."/>
        </authorList>
    </citation>
    <scope>NUCLEOTIDE SEQUENCE [LARGE SCALE GENOMIC DNA]</scope>
</reference>
<dbReference type="CDD" id="cd00110">
    <property type="entry name" value="LamG"/>
    <property type="match status" value="1"/>
</dbReference>
<evidence type="ECO:0000259" key="3">
    <source>
        <dbReference type="PROSITE" id="PS50025"/>
    </source>
</evidence>
<evidence type="ECO:0000313" key="5">
    <source>
        <dbReference type="Proteomes" id="UP000735302"/>
    </source>
</evidence>
<dbReference type="AlphaFoldDB" id="A0AAV4DCP5"/>
<dbReference type="PROSITE" id="PS50025">
    <property type="entry name" value="LAM_G_DOMAIN"/>
    <property type="match status" value="2"/>
</dbReference>
<evidence type="ECO:0000256" key="2">
    <source>
        <dbReference type="SAM" id="MobiDB-lite"/>
    </source>
</evidence>
<feature type="region of interest" description="Disordered" evidence="2">
    <location>
        <begin position="172"/>
        <end position="191"/>
    </location>
</feature>
<dbReference type="GO" id="GO:0016020">
    <property type="term" value="C:membrane"/>
    <property type="evidence" value="ECO:0007669"/>
    <property type="project" value="UniProtKB-SubCell"/>
</dbReference>
<feature type="domain" description="Laminin G" evidence="3">
    <location>
        <begin position="412"/>
        <end position="597"/>
    </location>
</feature>
<organism evidence="4 5">
    <name type="scientific">Plakobranchus ocellatus</name>
    <dbReference type="NCBI Taxonomy" id="259542"/>
    <lineage>
        <taxon>Eukaryota</taxon>
        <taxon>Metazoa</taxon>
        <taxon>Spiralia</taxon>
        <taxon>Lophotrochozoa</taxon>
        <taxon>Mollusca</taxon>
        <taxon>Gastropoda</taxon>
        <taxon>Heterobranchia</taxon>
        <taxon>Euthyneura</taxon>
        <taxon>Panpulmonata</taxon>
        <taxon>Sacoglossa</taxon>
        <taxon>Placobranchoidea</taxon>
        <taxon>Plakobranchidae</taxon>
        <taxon>Plakobranchus</taxon>
    </lineage>
</organism>
<evidence type="ECO:0000313" key="4">
    <source>
        <dbReference type="EMBL" id="GFO42013.1"/>
    </source>
</evidence>
<dbReference type="InterPro" id="IPR013320">
    <property type="entry name" value="ConA-like_dom_sf"/>
</dbReference>
<dbReference type="Proteomes" id="UP000735302">
    <property type="component" value="Unassembled WGS sequence"/>
</dbReference>
<dbReference type="Pfam" id="PF00054">
    <property type="entry name" value="Laminin_G_1"/>
    <property type="match status" value="1"/>
</dbReference>
<evidence type="ECO:0000256" key="1">
    <source>
        <dbReference type="PROSITE-ProRule" id="PRU00122"/>
    </source>
</evidence>
<sequence length="599" mass="63941">MACLFVKPRHYKVMSGVKAFVCKSNNGMHKERCRFQDKLATNNRFLYVAVFGGNLLVIYRQDSTRSVLSTGQFVSDGQLHRVQLDMLTSRVSMQVDGVHFEESSATLSQPYLAYSSTAILSLGGVAVDVTLPPECPVKESLVGGITITAINGLFDQLSFSNVRGSKDLSLAGVPAPPSNAPEPPISDTTTPLDTCPAAPVPALLPMSQGFVLDGSQVVSWTELAPADSPVSYFEGSFQLGIGFAAYKADGVLVYLANSLNAPTDYFTVYFLDSTINVKMRSSLQEDITVSLTQRYVSAERYQLVIIRINDYVAVTVATENDFANSGKNSETASTLNIDFARNLYLGGVGLNELASSPLPTELKQADRSNFAGAIYSVTLSKDPDSNDFITFPINALDRSTAPAVPETARYGVSLAGGDVNSYLGLGTVATESSLTIEMSLTTSSSSGLIFLLYQTSPSLSYFALDIQDNQLRLHLPATFPSITSPAMLIVDDEANICDSQPHTLVITVEGGTVTTTVDGIVASRQTIPVSHGLQGMQAAQFFIAGLPGAKPETLPQALQSDSLSTCVLSVSRTFGAVSQTYDPTQFASSSEGVSYGCPY</sequence>
<dbReference type="PANTHER" id="PTHR15036:SF85">
    <property type="entry name" value="SP2353, ISOFORM A"/>
    <property type="match status" value="1"/>
</dbReference>
<proteinExistence type="predicted"/>
<name>A0AAV4DCP5_9GAST</name>
<keyword evidence="5" id="KW-1185">Reference proteome</keyword>
<dbReference type="InterPro" id="IPR050372">
    <property type="entry name" value="Neurexin-related_CASP"/>
</dbReference>
<dbReference type="EMBL" id="BLXT01007741">
    <property type="protein sequence ID" value="GFO42013.1"/>
    <property type="molecule type" value="Genomic_DNA"/>
</dbReference>
<dbReference type="InterPro" id="IPR001791">
    <property type="entry name" value="Laminin_G"/>
</dbReference>
<comment type="caution">
    <text evidence="4">The sequence shown here is derived from an EMBL/GenBank/DDBJ whole genome shotgun (WGS) entry which is preliminary data.</text>
</comment>
<dbReference type="Gene3D" id="2.60.120.200">
    <property type="match status" value="3"/>
</dbReference>
<protein>
    <submittedName>
        <fullName evidence="4">Laminin subunit alpha-1-like</fullName>
    </submittedName>
</protein>
<comment type="caution">
    <text evidence="1">Lacks conserved residue(s) required for the propagation of feature annotation.</text>
</comment>
<dbReference type="Pfam" id="PF02210">
    <property type="entry name" value="Laminin_G_2"/>
    <property type="match status" value="2"/>
</dbReference>
<accession>A0AAV4DCP5</accession>